<dbReference type="Proteomes" id="UP000658225">
    <property type="component" value="Unassembled WGS sequence"/>
</dbReference>
<protein>
    <submittedName>
        <fullName evidence="5">DNA-binding MarR family transcriptional regulator</fullName>
    </submittedName>
</protein>
<keyword evidence="1" id="KW-0805">Transcription regulation</keyword>
<dbReference type="GO" id="GO:0003700">
    <property type="term" value="F:DNA-binding transcription factor activity"/>
    <property type="evidence" value="ECO:0007669"/>
    <property type="project" value="InterPro"/>
</dbReference>
<dbReference type="InterPro" id="IPR000835">
    <property type="entry name" value="HTH_MarR-typ"/>
</dbReference>
<keyword evidence="3" id="KW-0804">Transcription</keyword>
<name>A0A927R5A3_9BACL</name>
<sequence length="142" mass="16218">MDMKDLFNKFVLFSASVHRVTHDITKNAKSDTVTPVQYNILEYIAVSQPVTLSEISDCQQMSMPNTSRELKKLSDKDLIAKQEDTVDRRKQSIRLSKDGEVMMNEAFGCIETQLLHRLEGVSKEDLEAIDCALDILQTKVFY</sequence>
<dbReference type="AlphaFoldDB" id="A0A927R5A3"/>
<evidence type="ECO:0000259" key="4">
    <source>
        <dbReference type="PROSITE" id="PS50995"/>
    </source>
</evidence>
<dbReference type="InterPro" id="IPR036388">
    <property type="entry name" value="WH-like_DNA-bd_sf"/>
</dbReference>
<proteinExistence type="predicted"/>
<dbReference type="PANTHER" id="PTHR42756:SF1">
    <property type="entry name" value="TRANSCRIPTIONAL REPRESSOR OF EMRAB OPERON"/>
    <property type="match status" value="1"/>
</dbReference>
<evidence type="ECO:0000256" key="3">
    <source>
        <dbReference type="ARBA" id="ARBA00023163"/>
    </source>
</evidence>
<gene>
    <name evidence="5" type="ORF">H4683_002918</name>
</gene>
<accession>A0A927R5A3</accession>
<dbReference type="Pfam" id="PF12802">
    <property type="entry name" value="MarR_2"/>
    <property type="match status" value="1"/>
</dbReference>
<evidence type="ECO:0000313" key="5">
    <source>
        <dbReference type="EMBL" id="MBE1555798.1"/>
    </source>
</evidence>
<dbReference type="SMART" id="SM00347">
    <property type="entry name" value="HTH_MARR"/>
    <property type="match status" value="1"/>
</dbReference>
<dbReference type="GO" id="GO:0003677">
    <property type="term" value="F:DNA binding"/>
    <property type="evidence" value="ECO:0007669"/>
    <property type="project" value="UniProtKB-KW"/>
</dbReference>
<comment type="caution">
    <text evidence="5">The sequence shown here is derived from an EMBL/GenBank/DDBJ whole genome shotgun (WGS) entry which is preliminary data.</text>
</comment>
<evidence type="ECO:0000256" key="1">
    <source>
        <dbReference type="ARBA" id="ARBA00023015"/>
    </source>
</evidence>
<evidence type="ECO:0000256" key="2">
    <source>
        <dbReference type="ARBA" id="ARBA00023125"/>
    </source>
</evidence>
<keyword evidence="6" id="KW-1185">Reference proteome</keyword>
<dbReference type="InterPro" id="IPR036390">
    <property type="entry name" value="WH_DNA-bd_sf"/>
</dbReference>
<dbReference type="PANTHER" id="PTHR42756">
    <property type="entry name" value="TRANSCRIPTIONAL REGULATOR, MARR"/>
    <property type="match status" value="1"/>
</dbReference>
<keyword evidence="2 5" id="KW-0238">DNA-binding</keyword>
<feature type="domain" description="HTH marR-type" evidence="4">
    <location>
        <begin position="3"/>
        <end position="138"/>
    </location>
</feature>
<evidence type="ECO:0000313" key="6">
    <source>
        <dbReference type="Proteomes" id="UP000658225"/>
    </source>
</evidence>
<dbReference type="PROSITE" id="PS50995">
    <property type="entry name" value="HTH_MARR_2"/>
    <property type="match status" value="1"/>
</dbReference>
<reference evidence="5" key="1">
    <citation type="submission" date="2020-10" db="EMBL/GenBank/DDBJ databases">
        <title>Genomic Encyclopedia of Type Strains, Phase IV (KMG-IV): sequencing the most valuable type-strain genomes for metagenomic binning, comparative biology and taxonomic classification.</title>
        <authorList>
            <person name="Goeker M."/>
        </authorList>
    </citation>
    <scope>NUCLEOTIDE SEQUENCE</scope>
    <source>
        <strain evidence="5">DSM 13886</strain>
    </source>
</reference>
<dbReference type="RefSeq" id="WP_192599489.1">
    <property type="nucleotide sequence ID" value="NZ_JADBEL010000017.1"/>
</dbReference>
<dbReference type="EMBL" id="JADBEL010000017">
    <property type="protein sequence ID" value="MBE1555798.1"/>
    <property type="molecule type" value="Genomic_DNA"/>
</dbReference>
<organism evidence="5 6">
    <name type="scientific">Sporosarcina limicola</name>
    <dbReference type="NCBI Taxonomy" id="34101"/>
    <lineage>
        <taxon>Bacteria</taxon>
        <taxon>Bacillati</taxon>
        <taxon>Bacillota</taxon>
        <taxon>Bacilli</taxon>
        <taxon>Bacillales</taxon>
        <taxon>Caryophanaceae</taxon>
        <taxon>Sporosarcina</taxon>
    </lineage>
</organism>
<dbReference type="Gene3D" id="1.10.10.10">
    <property type="entry name" value="Winged helix-like DNA-binding domain superfamily/Winged helix DNA-binding domain"/>
    <property type="match status" value="1"/>
</dbReference>
<dbReference type="SUPFAM" id="SSF46785">
    <property type="entry name" value="Winged helix' DNA-binding domain"/>
    <property type="match status" value="1"/>
</dbReference>